<dbReference type="GO" id="GO:0005096">
    <property type="term" value="F:GTPase activator activity"/>
    <property type="evidence" value="ECO:0007669"/>
    <property type="project" value="TreeGrafter"/>
</dbReference>
<feature type="region of interest" description="Disordered" evidence="1">
    <location>
        <begin position="344"/>
        <end position="414"/>
    </location>
</feature>
<evidence type="ECO:0000259" key="4">
    <source>
        <dbReference type="PROSITE" id="PS51016"/>
    </source>
</evidence>
<evidence type="ECO:0000259" key="3">
    <source>
        <dbReference type="PROSITE" id="PS50238"/>
    </source>
</evidence>
<feature type="compositionally biased region" description="Low complexity" evidence="1">
    <location>
        <begin position="150"/>
        <end position="165"/>
    </location>
</feature>
<dbReference type="Pfam" id="PF00620">
    <property type="entry name" value="RhoGAP"/>
    <property type="match status" value="1"/>
</dbReference>
<dbReference type="SUPFAM" id="SSF48350">
    <property type="entry name" value="GTPase activation domain, GAP"/>
    <property type="match status" value="1"/>
</dbReference>
<dbReference type="InterPro" id="IPR000857">
    <property type="entry name" value="MyTH4_dom"/>
</dbReference>
<keyword evidence="6" id="KW-1185">Reference proteome</keyword>
<dbReference type="InterPro" id="IPR000198">
    <property type="entry name" value="RhoGAP_dom"/>
</dbReference>
<dbReference type="PANTHER" id="PTHR45876:SF8">
    <property type="entry name" value="FI04035P"/>
    <property type="match status" value="1"/>
</dbReference>
<dbReference type="Proteomes" id="UP001347796">
    <property type="component" value="Unassembled WGS sequence"/>
</dbReference>
<dbReference type="InterPro" id="IPR038185">
    <property type="entry name" value="MyTH4_dom_sf"/>
</dbReference>
<feature type="compositionally biased region" description="Polar residues" evidence="1">
    <location>
        <begin position="594"/>
        <end position="633"/>
    </location>
</feature>
<evidence type="ECO:0000313" key="6">
    <source>
        <dbReference type="Proteomes" id="UP001347796"/>
    </source>
</evidence>
<organism evidence="5 6">
    <name type="scientific">Patella caerulea</name>
    <name type="common">Rayed Mediterranean limpet</name>
    <dbReference type="NCBI Taxonomy" id="87958"/>
    <lineage>
        <taxon>Eukaryota</taxon>
        <taxon>Metazoa</taxon>
        <taxon>Spiralia</taxon>
        <taxon>Lophotrochozoa</taxon>
        <taxon>Mollusca</taxon>
        <taxon>Gastropoda</taxon>
        <taxon>Patellogastropoda</taxon>
        <taxon>Patelloidea</taxon>
        <taxon>Patellidae</taxon>
        <taxon>Patella</taxon>
    </lineage>
</organism>
<feature type="compositionally biased region" description="Low complexity" evidence="1">
    <location>
        <begin position="511"/>
        <end position="525"/>
    </location>
</feature>
<evidence type="ECO:0000313" key="5">
    <source>
        <dbReference type="EMBL" id="KAK6190447.1"/>
    </source>
</evidence>
<dbReference type="CDD" id="cd04389">
    <property type="entry name" value="RhoGAP_KIAA1688"/>
    <property type="match status" value="1"/>
</dbReference>
<keyword evidence="2" id="KW-0812">Transmembrane</keyword>
<keyword evidence="2" id="KW-0472">Membrane</keyword>
<dbReference type="PANTHER" id="PTHR45876">
    <property type="entry name" value="FI04035P"/>
    <property type="match status" value="1"/>
</dbReference>
<dbReference type="PROSITE" id="PS50238">
    <property type="entry name" value="RHOGAP"/>
    <property type="match status" value="1"/>
</dbReference>
<feature type="domain" description="MyTH4" evidence="4">
    <location>
        <begin position="666"/>
        <end position="825"/>
    </location>
</feature>
<dbReference type="PROSITE" id="PS51016">
    <property type="entry name" value="MYTH4"/>
    <property type="match status" value="1"/>
</dbReference>
<dbReference type="Pfam" id="PF00784">
    <property type="entry name" value="MyTH4"/>
    <property type="match status" value="1"/>
</dbReference>
<dbReference type="GO" id="GO:0005856">
    <property type="term" value="C:cytoskeleton"/>
    <property type="evidence" value="ECO:0007669"/>
    <property type="project" value="InterPro"/>
</dbReference>
<keyword evidence="2" id="KW-1133">Transmembrane helix</keyword>
<feature type="region of interest" description="Disordered" evidence="1">
    <location>
        <begin position="51"/>
        <end position="169"/>
    </location>
</feature>
<reference evidence="5 6" key="1">
    <citation type="submission" date="2024-01" db="EMBL/GenBank/DDBJ databases">
        <title>The genome of the rayed Mediterranean limpet Patella caerulea (Linnaeus, 1758).</title>
        <authorList>
            <person name="Anh-Thu Weber A."/>
            <person name="Halstead-Nussloch G."/>
        </authorList>
    </citation>
    <scope>NUCLEOTIDE SEQUENCE [LARGE SCALE GENOMIC DNA]</scope>
    <source>
        <strain evidence="5">AATW-2023a</strain>
        <tissue evidence="5">Whole specimen</tissue>
    </source>
</reference>
<feature type="compositionally biased region" description="Polar residues" evidence="1">
    <location>
        <begin position="498"/>
        <end position="510"/>
    </location>
</feature>
<dbReference type="EMBL" id="JAZGQO010000002">
    <property type="protein sequence ID" value="KAK6190447.1"/>
    <property type="molecule type" value="Genomic_DNA"/>
</dbReference>
<feature type="region of interest" description="Disordered" evidence="1">
    <location>
        <begin position="563"/>
        <end position="633"/>
    </location>
</feature>
<comment type="caution">
    <text evidence="5">The sequence shown here is derived from an EMBL/GenBank/DDBJ whole genome shotgun (WGS) entry which is preliminary data.</text>
</comment>
<name>A0AAN8K5U2_PATCE</name>
<dbReference type="GO" id="GO:0005737">
    <property type="term" value="C:cytoplasm"/>
    <property type="evidence" value="ECO:0007669"/>
    <property type="project" value="TreeGrafter"/>
</dbReference>
<dbReference type="FunFam" id="1.25.40.530:FF:000020">
    <property type="entry name" value="Predicted protein"/>
    <property type="match status" value="1"/>
</dbReference>
<evidence type="ECO:0000256" key="2">
    <source>
        <dbReference type="SAM" id="Phobius"/>
    </source>
</evidence>
<protein>
    <recommendedName>
        <fullName evidence="7">Rho GTPase-activating protein 39</fullName>
    </recommendedName>
</protein>
<dbReference type="Gene3D" id="1.25.40.530">
    <property type="entry name" value="MyTH4 domain"/>
    <property type="match status" value="1"/>
</dbReference>
<feature type="compositionally biased region" description="Basic and acidic residues" evidence="1">
    <location>
        <begin position="87"/>
        <end position="97"/>
    </location>
</feature>
<proteinExistence type="predicted"/>
<dbReference type="FunFam" id="1.10.555.10:FF:000011">
    <property type="entry name" value="Rho GTPase-activating protein 39"/>
    <property type="match status" value="1"/>
</dbReference>
<accession>A0AAN8K5U2</accession>
<dbReference type="AlphaFoldDB" id="A0AAN8K5U2"/>
<gene>
    <name evidence="5" type="ORF">SNE40_002312</name>
</gene>
<dbReference type="InterPro" id="IPR008936">
    <property type="entry name" value="Rho_GTPase_activation_prot"/>
</dbReference>
<feature type="compositionally biased region" description="Polar residues" evidence="1">
    <location>
        <begin position="55"/>
        <end position="66"/>
    </location>
</feature>
<feature type="compositionally biased region" description="Low complexity" evidence="1">
    <location>
        <begin position="101"/>
        <end position="110"/>
    </location>
</feature>
<sequence>MDAISALIVTWIRNTSFEYFILEISLCLLVSSASLIYIFLFFYQKRREHNRAGSLKTTPQTQNSPRVSRKNRYARQDSNSSHSSSSRQEHVNGEQLRRRGSTSSQSTSSSYPLTDSAAVSHITRRESFEMPNRTVSSESPRPQRSRSLHKSSSASDSSSAHSRQGSCRRCEVDQKDDNYNIAPPQHPQRQGSFSEQITTQYDQDGYPTSLSYVRPDNYNQDVLIGHERLYSPDLRGRDEYLAFSQDIVNQQGNVSPIPQKPKLRAFPRTNPTYVHRTAPHKKLSFDSGMPGYDVPYHDLPFSSHMGIQTSQSYTENPETYMYYRHDRSDSDTSHSSHRGYHIVHDHRIDSQTSQSSRNRDLSDSQSSQGSTRNMSDTHSSQGSLRNLQDSAVSVHDSYSSRGSNRSMDHSMCLDRSGNNLLQRSLILSGSEAEKDTDYANVPALPPKTSSTATTTMSGLYDQHIYRQISADKIPDYEVIADQGFEESDSSSIFSTSSPRTIQPSPPQYYTLSTSPLHVQSSSSSSPHPPSTSPLILFQPSAQQQMLEAHHATQHNVFQPSAQQQLVETQHASLRRKKQNDKPEPSVSPVMEKSQILTAVDISQQRPQSMVVGSQSDANMSLSPSTGSLNRQKLPSESDIENYAQHMNRHKKGLFGKKVSISNMLTWSKDPIQKPMLRTNDKLAKKEACEVFKLIQMYMGDRKSRIASNAVALEIVTKGWTAPALRDEIFIQLTRQTTENTKIESLQRGWELLGICLYFFPPTLRFYSYLDGFISRHLDYTCDIPGLQVPISHFAILCQRRLNRALQTGAKKGVRKPSIDEVEQAKKSIFHPSMFGSCLEDVMIMQKERYPERVLPWIQTILSEEVLRLNGAKTEGIFRVPGDIDEVNALKIRCDQWILPSDCPDPHVPASLLKLWYRELYQPLIPSEFYQECIDNFADPEVAMSIVNRLPEMNRLVLCYLLRFLQVFAAVENASVTKMDVNNLAMVMAPNCLRCESEDPKIIFENTRKEMGFLRTLIQHLDTSFMEGVV</sequence>
<feature type="transmembrane region" description="Helical" evidence="2">
    <location>
        <begin position="20"/>
        <end position="43"/>
    </location>
</feature>
<dbReference type="SMART" id="SM00139">
    <property type="entry name" value="MyTH4"/>
    <property type="match status" value="1"/>
</dbReference>
<evidence type="ECO:0008006" key="7">
    <source>
        <dbReference type="Google" id="ProtNLM"/>
    </source>
</evidence>
<feature type="region of interest" description="Disordered" evidence="1">
    <location>
        <begin position="487"/>
        <end position="535"/>
    </location>
</feature>
<feature type="compositionally biased region" description="Polar residues" evidence="1">
    <location>
        <begin position="363"/>
        <end position="405"/>
    </location>
</feature>
<feature type="domain" description="Rho-GAP" evidence="3">
    <location>
        <begin position="836"/>
        <end position="1024"/>
    </location>
</feature>
<dbReference type="Gene3D" id="1.10.555.10">
    <property type="entry name" value="Rho GTPase activation protein"/>
    <property type="match status" value="1"/>
</dbReference>
<dbReference type="SMART" id="SM00324">
    <property type="entry name" value="RhoGAP"/>
    <property type="match status" value="1"/>
</dbReference>
<evidence type="ECO:0000256" key="1">
    <source>
        <dbReference type="SAM" id="MobiDB-lite"/>
    </source>
</evidence>
<dbReference type="GO" id="GO:0007165">
    <property type="term" value="P:signal transduction"/>
    <property type="evidence" value="ECO:0007669"/>
    <property type="project" value="InterPro"/>
</dbReference>